<dbReference type="SUPFAM" id="SSF51366">
    <property type="entry name" value="Ribulose-phoshate binding barrel"/>
    <property type="match status" value="1"/>
</dbReference>
<evidence type="ECO:0000259" key="6">
    <source>
        <dbReference type="SMART" id="SM00934"/>
    </source>
</evidence>
<dbReference type="AlphaFoldDB" id="A0A9D1IAW0"/>
<feature type="domain" description="Orotidine 5'-phosphate decarboxylase" evidence="6">
    <location>
        <begin position="2"/>
        <end position="203"/>
    </location>
</feature>
<dbReference type="GO" id="GO:0019854">
    <property type="term" value="P:L-ascorbic acid catabolic process"/>
    <property type="evidence" value="ECO:0007669"/>
    <property type="project" value="TreeGrafter"/>
</dbReference>
<dbReference type="SMART" id="SM00934">
    <property type="entry name" value="OMPdecase"/>
    <property type="match status" value="1"/>
</dbReference>
<dbReference type="GO" id="GO:0033982">
    <property type="term" value="F:3-dehydro-L-gulonate-6-phosphate decarboxylase activity"/>
    <property type="evidence" value="ECO:0007669"/>
    <property type="project" value="TreeGrafter"/>
</dbReference>
<comment type="similarity">
    <text evidence="3">Belongs to the HPS/KGPDC family. HPS subfamily.</text>
</comment>
<comment type="catalytic activity">
    <reaction evidence="1">
        <text>D-ribulose 5-phosphate + formaldehyde = D-arabino-hex-3-ulose 6-phosphate</text>
        <dbReference type="Rhea" id="RHEA:25201"/>
        <dbReference type="ChEBI" id="CHEBI:16842"/>
        <dbReference type="ChEBI" id="CHEBI:58121"/>
        <dbReference type="ChEBI" id="CHEBI:58542"/>
        <dbReference type="EC" id="4.1.2.43"/>
    </reaction>
</comment>
<accession>A0A9D1IAW0</accession>
<comment type="pathway">
    <text evidence="2">One-carbon metabolism; formaldehyde assimilation via RuMP pathway; D-fructose 6-phosphate from D-ribulose 5-phosphate and formaldehyde: step 1/2.</text>
</comment>
<evidence type="ECO:0000256" key="2">
    <source>
        <dbReference type="ARBA" id="ARBA00005014"/>
    </source>
</evidence>
<dbReference type="PANTHER" id="PTHR35039">
    <property type="entry name" value="3-KETO-L-GULONATE-6-PHOSPHATE DECARBOXYLASE SGBH-RELATED"/>
    <property type="match status" value="1"/>
</dbReference>
<sequence>MELQVAIDYTNLDKAFDLMEKIHEYVEIVEIGSLLGLCEGFSALGKMKAKYPRKKILSDCKIVDGGYDIAGLAYDAGADIVTTLGMTNNETCMGVVRAAHERGKEAMVDTIGVSNLAERVRELDAMGFDYILVHTAHDMLNCISAPIEALKVIRANVKRAKAGISGGITVNQMPEIMAAKPDWVVVGSALYNAEDPAAVAKALKSYM</sequence>
<dbReference type="InterPro" id="IPR013785">
    <property type="entry name" value="Aldolase_TIM"/>
</dbReference>
<dbReference type="NCBIfam" id="TIGR03128">
    <property type="entry name" value="RuMP_HxlA"/>
    <property type="match status" value="1"/>
</dbReference>
<proteinExistence type="inferred from homology"/>
<dbReference type="EMBL" id="DVMU01000085">
    <property type="protein sequence ID" value="HIU33675.1"/>
    <property type="molecule type" value="Genomic_DNA"/>
</dbReference>
<dbReference type="InterPro" id="IPR017553">
    <property type="entry name" value="3-hexulose-6-phosphate_synth"/>
</dbReference>
<evidence type="ECO:0000256" key="1">
    <source>
        <dbReference type="ARBA" id="ARBA00000718"/>
    </source>
</evidence>
<dbReference type="Gene3D" id="3.20.20.70">
    <property type="entry name" value="Aldolase class I"/>
    <property type="match status" value="1"/>
</dbReference>
<comment type="caution">
    <text evidence="7">The sequence shown here is derived from an EMBL/GenBank/DDBJ whole genome shotgun (WGS) entry which is preliminary data.</text>
</comment>
<dbReference type="EC" id="4.1.2.43" evidence="4"/>
<gene>
    <name evidence="7" type="ORF">IAB02_03845</name>
</gene>
<name>A0A9D1IAW0_9FIRM</name>
<keyword evidence="5" id="KW-0456">Lyase</keyword>
<reference evidence="7" key="2">
    <citation type="journal article" date="2021" name="PeerJ">
        <title>Extensive microbial diversity within the chicken gut microbiome revealed by metagenomics and culture.</title>
        <authorList>
            <person name="Gilroy R."/>
            <person name="Ravi A."/>
            <person name="Getino M."/>
            <person name="Pursley I."/>
            <person name="Horton D.L."/>
            <person name="Alikhan N.F."/>
            <person name="Baker D."/>
            <person name="Gharbi K."/>
            <person name="Hall N."/>
            <person name="Watson M."/>
            <person name="Adriaenssens E.M."/>
            <person name="Foster-Nyarko E."/>
            <person name="Jarju S."/>
            <person name="Secka A."/>
            <person name="Antonio M."/>
            <person name="Oren A."/>
            <person name="Chaudhuri R.R."/>
            <person name="La Ragione R."/>
            <person name="Hildebrand F."/>
            <person name="Pallen M.J."/>
        </authorList>
    </citation>
    <scope>NUCLEOTIDE SEQUENCE</scope>
    <source>
        <strain evidence="7">ChiHcec3-11533</strain>
    </source>
</reference>
<dbReference type="GO" id="GO:0006207">
    <property type="term" value="P:'de novo' pyrimidine nucleobase biosynthetic process"/>
    <property type="evidence" value="ECO:0007669"/>
    <property type="project" value="InterPro"/>
</dbReference>
<reference evidence="7" key="1">
    <citation type="submission" date="2020-10" db="EMBL/GenBank/DDBJ databases">
        <authorList>
            <person name="Gilroy R."/>
        </authorList>
    </citation>
    <scope>NUCLEOTIDE SEQUENCE</scope>
    <source>
        <strain evidence="7">ChiHcec3-11533</strain>
    </source>
</reference>
<evidence type="ECO:0000256" key="3">
    <source>
        <dbReference type="ARBA" id="ARBA00006350"/>
    </source>
</evidence>
<dbReference type="InterPro" id="IPR001754">
    <property type="entry name" value="OMPdeCOase_dom"/>
</dbReference>
<evidence type="ECO:0000256" key="4">
    <source>
        <dbReference type="ARBA" id="ARBA00012890"/>
    </source>
</evidence>
<dbReference type="Proteomes" id="UP000824072">
    <property type="component" value="Unassembled WGS sequence"/>
</dbReference>
<protein>
    <recommendedName>
        <fullName evidence="4">3-hexulose-6-phosphate synthase</fullName>
        <ecNumber evidence="4">4.1.2.43</ecNumber>
    </recommendedName>
</protein>
<dbReference type="PANTHER" id="PTHR35039:SF3">
    <property type="entry name" value="3-KETO-L-GULONATE-6-PHOSPHATE DECARBOXYLASE SGBH-RELATED"/>
    <property type="match status" value="1"/>
</dbReference>
<evidence type="ECO:0000256" key="5">
    <source>
        <dbReference type="ARBA" id="ARBA00023239"/>
    </source>
</evidence>
<dbReference type="GO" id="GO:0043801">
    <property type="term" value="F:hexulose-6-phosphate synthase activity"/>
    <property type="evidence" value="ECO:0007669"/>
    <property type="project" value="UniProtKB-EC"/>
</dbReference>
<evidence type="ECO:0000313" key="7">
    <source>
        <dbReference type="EMBL" id="HIU33675.1"/>
    </source>
</evidence>
<dbReference type="Pfam" id="PF00215">
    <property type="entry name" value="OMPdecase"/>
    <property type="match status" value="1"/>
</dbReference>
<organism evidence="7 8">
    <name type="scientific">Candidatus Pullichristensenella excrementigallinarum</name>
    <dbReference type="NCBI Taxonomy" id="2840907"/>
    <lineage>
        <taxon>Bacteria</taxon>
        <taxon>Bacillati</taxon>
        <taxon>Bacillota</taxon>
        <taxon>Clostridia</taxon>
        <taxon>Candidatus Pullichristensenella</taxon>
    </lineage>
</organism>
<dbReference type="InterPro" id="IPR011060">
    <property type="entry name" value="RibuloseP-bd_barrel"/>
</dbReference>
<evidence type="ECO:0000313" key="8">
    <source>
        <dbReference type="Proteomes" id="UP000824072"/>
    </source>
</evidence>
<dbReference type="GO" id="GO:0004590">
    <property type="term" value="F:orotidine-5'-phosphate decarboxylase activity"/>
    <property type="evidence" value="ECO:0007669"/>
    <property type="project" value="InterPro"/>
</dbReference>